<organism evidence="1 2">
    <name type="scientific">Paraglaciecola arctica BSs20135</name>
    <dbReference type="NCBI Taxonomy" id="493475"/>
    <lineage>
        <taxon>Bacteria</taxon>
        <taxon>Pseudomonadati</taxon>
        <taxon>Pseudomonadota</taxon>
        <taxon>Gammaproteobacteria</taxon>
        <taxon>Alteromonadales</taxon>
        <taxon>Alteromonadaceae</taxon>
        <taxon>Paraglaciecola</taxon>
    </lineage>
</organism>
<gene>
    <name evidence="1" type="ORF">GARC_5202</name>
</gene>
<evidence type="ECO:0008006" key="3">
    <source>
        <dbReference type="Google" id="ProtNLM"/>
    </source>
</evidence>
<sequence>MNKLTGHGRINIPNIIDVEASGFGSLSYPIEVGVINQSGKRFCGLIKPQRDWTHWDKKAESLHGISRKLLAEKGLPVQEVCRQLNQFLAGQVAYSDGWVVDDTWLIKLFNAAKMTMQFHVSSLEMILNEVQMPLWHATKDRLFKQMKEQRHRASSDAALIQNTFVTTQKICIENANQLRAS</sequence>
<dbReference type="STRING" id="493475.GARC_5202"/>
<protein>
    <recommendedName>
        <fullName evidence="3">Exonuclease domain-containing protein</fullName>
    </recommendedName>
</protein>
<accession>K6YVD4</accession>
<reference evidence="1 2" key="1">
    <citation type="journal article" date="2017" name="Antonie Van Leeuwenhoek">
        <title>Rhizobium rhizosphaerae sp. nov., a novel species isolated from rice rhizosphere.</title>
        <authorList>
            <person name="Zhao J.J."/>
            <person name="Zhang J."/>
            <person name="Zhang R.J."/>
            <person name="Zhang C.W."/>
            <person name="Yin H.Q."/>
            <person name="Zhang X.X."/>
        </authorList>
    </citation>
    <scope>NUCLEOTIDE SEQUENCE [LARGE SCALE GENOMIC DNA]</scope>
    <source>
        <strain evidence="1 2">BSs20135</strain>
    </source>
</reference>
<dbReference type="GO" id="GO:0003676">
    <property type="term" value="F:nucleic acid binding"/>
    <property type="evidence" value="ECO:0007669"/>
    <property type="project" value="InterPro"/>
</dbReference>
<dbReference type="eggNOG" id="COG0847">
    <property type="taxonomic scope" value="Bacteria"/>
</dbReference>
<dbReference type="InterPro" id="IPR012337">
    <property type="entry name" value="RNaseH-like_sf"/>
</dbReference>
<dbReference type="Proteomes" id="UP000006327">
    <property type="component" value="Unassembled WGS sequence"/>
</dbReference>
<proteinExistence type="predicted"/>
<dbReference type="OrthoDB" id="5705783at2"/>
<dbReference type="RefSeq" id="WP_007625767.1">
    <property type="nucleotide sequence ID" value="NZ_BAEO01000068.1"/>
</dbReference>
<name>K6YVD4_9ALTE</name>
<evidence type="ECO:0000313" key="2">
    <source>
        <dbReference type="Proteomes" id="UP000006327"/>
    </source>
</evidence>
<dbReference type="SUPFAM" id="SSF53098">
    <property type="entry name" value="Ribonuclease H-like"/>
    <property type="match status" value="1"/>
</dbReference>
<dbReference type="InterPro" id="IPR036397">
    <property type="entry name" value="RNaseH_sf"/>
</dbReference>
<keyword evidence="2" id="KW-1185">Reference proteome</keyword>
<dbReference type="EMBL" id="BAEO01000068">
    <property type="protein sequence ID" value="GAC22137.1"/>
    <property type="molecule type" value="Genomic_DNA"/>
</dbReference>
<evidence type="ECO:0000313" key="1">
    <source>
        <dbReference type="EMBL" id="GAC22137.1"/>
    </source>
</evidence>
<dbReference type="AlphaFoldDB" id="K6YVD4"/>
<dbReference type="Gene3D" id="3.30.420.10">
    <property type="entry name" value="Ribonuclease H-like superfamily/Ribonuclease H"/>
    <property type="match status" value="1"/>
</dbReference>
<comment type="caution">
    <text evidence="1">The sequence shown here is derived from an EMBL/GenBank/DDBJ whole genome shotgun (WGS) entry which is preliminary data.</text>
</comment>